<dbReference type="HAMAP" id="MF_00378">
    <property type="entry name" value="Exonuc_7_L"/>
    <property type="match status" value="1"/>
</dbReference>
<comment type="function">
    <text evidence="5">Bidirectionally degrades single-stranded DNA into large acid-insoluble oligonucleotides, which are then degraded further into small acid-soluble oligonucleotides.</text>
</comment>
<evidence type="ECO:0000256" key="4">
    <source>
        <dbReference type="ARBA" id="ARBA00022839"/>
    </source>
</evidence>
<comment type="similarity">
    <text evidence="5 6">Belongs to the XseA family.</text>
</comment>
<gene>
    <name evidence="5 10" type="primary">xseA</name>
    <name evidence="10" type="ORF">HYD_4730</name>
</gene>
<feature type="compositionally biased region" description="Basic and acidic residues" evidence="7">
    <location>
        <begin position="14"/>
        <end position="23"/>
    </location>
</feature>
<keyword evidence="1 5" id="KW-0963">Cytoplasm</keyword>
<dbReference type="Pfam" id="PF13742">
    <property type="entry name" value="tRNA_anti_2"/>
    <property type="match status" value="1"/>
</dbReference>
<evidence type="ECO:0000256" key="5">
    <source>
        <dbReference type="HAMAP-Rule" id="MF_00378"/>
    </source>
</evidence>
<evidence type="ECO:0000259" key="9">
    <source>
        <dbReference type="Pfam" id="PF13742"/>
    </source>
</evidence>
<sequence length="503" mass="55586">MTNDRTNGKNFGPSDKDSATSCEKKKIIARKKSKNMTKTSEQQELSFSGILPMMAFTVSQLSGLIRQNIESNFSHIEVQGEISGLKVHSSGHAYFVLKDKSSAIDCVCWKGAFAKLAIAIEDGMEVVCRGSVTVYSARSKYQVIAQHISHSGQGALLKLIEERKKKLASEGLFSRERKKELPFLPNIIGIITSPTGAVIQDILHRLNDRMPTHVILFPVNVQGSTAAEEVIAAIRHFNSATIKSDKKPDVIIIARGGGSIEDLWPFNDEELVREVAASVIPIISAIGHETDTTLIDYASDIRAPTPTAAAELAVPVRKELLSSLNTQKTRIRSSCISIMSSSSMKASTAFQKLSTLKNFCNNKRSSLSIRIEKTSRSFLAFFHKKHNRHEIASSRIKKAPIKEVALLSQKSNLTKEKVIKAIYRLMQANTEKTESCARLLHALSHKNTLNRGFSLIYDSSGNLLKSITQVDISFEPKPINIKFFDGSANGVINYIARDEQEII</sequence>
<dbReference type="RefSeq" id="WP_236864635.1">
    <property type="nucleotide sequence ID" value="NZ_AP025225.1"/>
</dbReference>
<evidence type="ECO:0000256" key="7">
    <source>
        <dbReference type="SAM" id="MobiDB-lite"/>
    </source>
</evidence>
<dbReference type="CDD" id="cd04489">
    <property type="entry name" value="ExoVII_LU_OBF"/>
    <property type="match status" value="1"/>
</dbReference>
<dbReference type="InterPro" id="IPR025824">
    <property type="entry name" value="OB-fold_nuc-bd_dom"/>
</dbReference>
<dbReference type="Pfam" id="PF02601">
    <property type="entry name" value="Exonuc_VII_L"/>
    <property type="match status" value="1"/>
</dbReference>
<protein>
    <recommendedName>
        <fullName evidence="5">Exodeoxyribonuclease 7 large subunit</fullName>
        <ecNumber evidence="5">3.1.11.6</ecNumber>
    </recommendedName>
    <alternativeName>
        <fullName evidence="5">Exodeoxyribonuclease VII large subunit</fullName>
        <shortName evidence="5">Exonuclease VII large subunit</shortName>
    </alternativeName>
</protein>
<evidence type="ECO:0000256" key="3">
    <source>
        <dbReference type="ARBA" id="ARBA00022801"/>
    </source>
</evidence>
<dbReference type="EMBL" id="AP025225">
    <property type="protein sequence ID" value="BDB96340.1"/>
    <property type="molecule type" value="Genomic_DNA"/>
</dbReference>
<dbReference type="EC" id="3.1.11.6" evidence="5"/>
<evidence type="ECO:0000256" key="1">
    <source>
        <dbReference type="ARBA" id="ARBA00022490"/>
    </source>
</evidence>
<comment type="subunit">
    <text evidence="5">Heterooligomer composed of large and small subunits.</text>
</comment>
<keyword evidence="2 5" id="KW-0540">Nuclease</keyword>
<keyword evidence="4 5" id="KW-0269">Exonuclease</keyword>
<keyword evidence="11" id="KW-1185">Reference proteome</keyword>
<proteinExistence type="inferred from homology"/>
<dbReference type="PANTHER" id="PTHR30008:SF0">
    <property type="entry name" value="EXODEOXYRIBONUCLEASE 7 LARGE SUBUNIT"/>
    <property type="match status" value="1"/>
</dbReference>
<evidence type="ECO:0000256" key="2">
    <source>
        <dbReference type="ARBA" id="ARBA00022722"/>
    </source>
</evidence>
<accession>A0ABM7V975</accession>
<dbReference type="NCBIfam" id="TIGR00237">
    <property type="entry name" value="xseA"/>
    <property type="match status" value="1"/>
</dbReference>
<reference evidence="10" key="1">
    <citation type="submission" date="2021-10" db="EMBL/GenBank/DDBJ databases">
        <title>Genome Sequence of The Candidatus Hydrogeosomobacter endosymbioticus, an Intracellular Bacterial Symbiont of the Anaerobic Ciliate GW7.</title>
        <authorList>
            <person name="Shiohama Y."/>
            <person name="Shinzato N."/>
        </authorList>
    </citation>
    <scope>NUCLEOTIDE SEQUENCE [LARGE SCALE GENOMIC DNA]</scope>
    <source>
        <strain evidence="10">200920</strain>
    </source>
</reference>
<feature type="domain" description="OB-fold nucleic acid binding" evidence="9">
    <location>
        <begin position="56"/>
        <end position="148"/>
    </location>
</feature>
<comment type="subcellular location">
    <subcellularLocation>
        <location evidence="5 6">Cytoplasm</location>
    </subcellularLocation>
</comment>
<name>A0ABM7V975_9PROT</name>
<dbReference type="InterPro" id="IPR003753">
    <property type="entry name" value="Exonuc_VII_L"/>
</dbReference>
<evidence type="ECO:0000256" key="6">
    <source>
        <dbReference type="RuleBase" id="RU004355"/>
    </source>
</evidence>
<organism evidence="10 11">
    <name type="scientific">Candidatus Hydrogenosomobacter endosymbioticus</name>
    <dbReference type="NCBI Taxonomy" id="2558174"/>
    <lineage>
        <taxon>Bacteria</taxon>
        <taxon>Pseudomonadati</taxon>
        <taxon>Pseudomonadota</taxon>
        <taxon>Alphaproteobacteria</taxon>
        <taxon>Holosporales</taxon>
        <taxon>Holosporaceae</taxon>
        <taxon>Candidatus Hydrogenosomobacter</taxon>
    </lineage>
</organism>
<keyword evidence="3 5" id="KW-0378">Hydrolase</keyword>
<comment type="catalytic activity">
    <reaction evidence="5 6">
        <text>Exonucleolytic cleavage in either 5'- to 3'- or 3'- to 5'-direction to yield nucleoside 5'-phosphates.</text>
        <dbReference type="EC" id="3.1.11.6"/>
    </reaction>
</comment>
<evidence type="ECO:0000259" key="8">
    <source>
        <dbReference type="Pfam" id="PF02601"/>
    </source>
</evidence>
<feature type="domain" description="Exonuclease VII large subunit C-terminal" evidence="8">
    <location>
        <begin position="172"/>
        <end position="488"/>
    </location>
</feature>
<dbReference type="PANTHER" id="PTHR30008">
    <property type="entry name" value="EXODEOXYRIBONUCLEASE 7 LARGE SUBUNIT"/>
    <property type="match status" value="1"/>
</dbReference>
<feature type="region of interest" description="Disordered" evidence="7">
    <location>
        <begin position="1"/>
        <end position="23"/>
    </location>
</feature>
<evidence type="ECO:0000313" key="10">
    <source>
        <dbReference type="EMBL" id="BDB96340.1"/>
    </source>
</evidence>
<dbReference type="Proteomes" id="UP001320209">
    <property type="component" value="Chromosome"/>
</dbReference>
<dbReference type="InterPro" id="IPR020579">
    <property type="entry name" value="Exonuc_VII_lsu_C"/>
</dbReference>
<evidence type="ECO:0000313" key="11">
    <source>
        <dbReference type="Proteomes" id="UP001320209"/>
    </source>
</evidence>